<evidence type="ECO:0000313" key="4">
    <source>
        <dbReference type="Proteomes" id="UP000677436"/>
    </source>
</evidence>
<dbReference type="KEGG" id="pabs:JIR001_00800"/>
<gene>
    <name evidence="3" type="ORF">JIR001_00800</name>
</gene>
<proteinExistence type="predicted"/>
<dbReference type="RefSeq" id="WP_212773702.1">
    <property type="nucleotide sequence ID" value="NZ_AP024601.1"/>
</dbReference>
<dbReference type="InterPro" id="IPR007060">
    <property type="entry name" value="FtsL/DivIC"/>
</dbReference>
<evidence type="ECO:0000256" key="1">
    <source>
        <dbReference type="SAM" id="Coils"/>
    </source>
</evidence>
<evidence type="ECO:0000313" key="3">
    <source>
        <dbReference type="EMBL" id="BCU80297.1"/>
    </source>
</evidence>
<reference evidence="3" key="1">
    <citation type="journal article" date="2013" name="Int. J. Syst. Evol. Microbiol.">
        <title>Polycladomyces abyssicola gen. nov., sp. nov., a thermophilic filamentous bacterium isolated from hemipelagic sediment.</title>
        <authorList>
            <person name="Tsubouchi T."/>
            <person name="Shimane Y."/>
            <person name="Mori K."/>
            <person name="Usui K."/>
            <person name="Hiraki T."/>
            <person name="Tame A."/>
            <person name="Uematsu K."/>
            <person name="Maruyama T."/>
            <person name="Hatada Y."/>
        </authorList>
    </citation>
    <scope>NUCLEOTIDE SEQUENCE</scope>
    <source>
        <strain evidence="3">JIR-001</strain>
    </source>
</reference>
<dbReference type="AlphaFoldDB" id="A0A8D5ZLX9"/>
<sequence>MIRKPAANNVVTFRPQRTAQASSAGRLDHRSISPKARRRRLVWLAIMCTFLVWFLVELIIQTGRISEAEAALAEKRAQISALQARQKQLREQIQRMQTDTYMEEMARKLGYTKDDQEELYLISNE</sequence>
<evidence type="ECO:0000256" key="2">
    <source>
        <dbReference type="SAM" id="Phobius"/>
    </source>
</evidence>
<dbReference type="EMBL" id="AP024601">
    <property type="protein sequence ID" value="BCU80297.1"/>
    <property type="molecule type" value="Genomic_DNA"/>
</dbReference>
<feature type="transmembrane region" description="Helical" evidence="2">
    <location>
        <begin position="41"/>
        <end position="60"/>
    </location>
</feature>
<keyword evidence="2" id="KW-1133">Transmembrane helix</keyword>
<evidence type="ECO:0008006" key="5">
    <source>
        <dbReference type="Google" id="ProtNLM"/>
    </source>
</evidence>
<protein>
    <recommendedName>
        <fullName evidence="5">Septum formation initiator</fullName>
    </recommendedName>
</protein>
<organism evidence="3 4">
    <name type="scientific">Polycladomyces abyssicola</name>
    <dbReference type="NCBI Taxonomy" id="1125966"/>
    <lineage>
        <taxon>Bacteria</taxon>
        <taxon>Bacillati</taxon>
        <taxon>Bacillota</taxon>
        <taxon>Bacilli</taxon>
        <taxon>Bacillales</taxon>
        <taxon>Thermoactinomycetaceae</taxon>
        <taxon>Polycladomyces</taxon>
    </lineage>
</organism>
<keyword evidence="1" id="KW-0175">Coiled coil</keyword>
<dbReference type="Proteomes" id="UP000677436">
    <property type="component" value="Chromosome"/>
</dbReference>
<keyword evidence="4" id="KW-1185">Reference proteome</keyword>
<reference evidence="3" key="2">
    <citation type="journal article" date="2021" name="Microbiol. Resour. Announc.">
        <title>Complete Genome Sequence of Polycladomyces abyssicola JIR-001T, Isolated from Hemipelagic Sediment in Deep Seawater.</title>
        <authorList>
            <person name="Tsubouchi T."/>
            <person name="Kaneko Y."/>
        </authorList>
    </citation>
    <scope>NUCLEOTIDE SEQUENCE</scope>
    <source>
        <strain evidence="3">JIR-001</strain>
    </source>
</reference>
<keyword evidence="2" id="KW-0812">Transmembrane</keyword>
<keyword evidence="2" id="KW-0472">Membrane</keyword>
<name>A0A8D5ZLX9_9BACL</name>
<feature type="coiled-coil region" evidence="1">
    <location>
        <begin position="65"/>
        <end position="99"/>
    </location>
</feature>
<accession>A0A8D5ZLX9</accession>
<dbReference type="Pfam" id="PF04977">
    <property type="entry name" value="DivIC"/>
    <property type="match status" value="1"/>
</dbReference>